<protein>
    <recommendedName>
        <fullName evidence="6">Late embryogenesis abundant protein LEA-2 subgroup domain-containing protein</fullName>
    </recommendedName>
</protein>
<dbReference type="AlphaFoldDB" id="A0A2G9G224"/>
<name>A0A2G9G224_9LAMI</name>
<evidence type="ECO:0000256" key="2">
    <source>
        <dbReference type="ARBA" id="ARBA00022692"/>
    </source>
</evidence>
<feature type="transmembrane region" description="Helical" evidence="5">
    <location>
        <begin position="61"/>
        <end position="88"/>
    </location>
</feature>
<keyword evidence="4 5" id="KW-0472">Membrane</keyword>
<evidence type="ECO:0000313" key="7">
    <source>
        <dbReference type="EMBL" id="PIM98949.1"/>
    </source>
</evidence>
<dbReference type="Proteomes" id="UP000231279">
    <property type="component" value="Unassembled WGS sequence"/>
</dbReference>
<dbReference type="EMBL" id="NKXS01007946">
    <property type="protein sequence ID" value="PIM98949.1"/>
    <property type="molecule type" value="Genomic_DNA"/>
</dbReference>
<comment type="subcellular location">
    <subcellularLocation>
        <location evidence="1">Membrane</location>
        <topology evidence="1">Single-pass membrane protein</topology>
    </subcellularLocation>
</comment>
<dbReference type="InterPro" id="IPR004864">
    <property type="entry name" value="LEA_2"/>
</dbReference>
<gene>
    <name evidence="7" type="ORF">CDL12_28562</name>
</gene>
<dbReference type="PANTHER" id="PTHR31234:SF39">
    <property type="entry name" value="HARPIN-INDUCED PROTEIN 1 CONTAINING PROTEIN, EXPRESSED"/>
    <property type="match status" value="1"/>
</dbReference>
<reference evidence="8" key="1">
    <citation type="journal article" date="2018" name="Gigascience">
        <title>Genome assembly of the Pink Ipe (Handroanthus impetiginosus, Bignoniaceae), a highly valued, ecologically keystone Neotropical timber forest tree.</title>
        <authorList>
            <person name="Silva-Junior O.B."/>
            <person name="Grattapaglia D."/>
            <person name="Novaes E."/>
            <person name="Collevatti R.G."/>
        </authorList>
    </citation>
    <scope>NUCLEOTIDE SEQUENCE [LARGE SCALE GENOMIC DNA]</scope>
    <source>
        <strain evidence="8">cv. UFG-1</strain>
    </source>
</reference>
<feature type="domain" description="Late embryogenesis abundant protein LEA-2 subgroup" evidence="6">
    <location>
        <begin position="121"/>
        <end position="219"/>
    </location>
</feature>
<dbReference type="InterPro" id="IPR044839">
    <property type="entry name" value="NDR1-like"/>
</dbReference>
<evidence type="ECO:0000256" key="4">
    <source>
        <dbReference type="ARBA" id="ARBA00023136"/>
    </source>
</evidence>
<dbReference type="PANTHER" id="PTHR31234">
    <property type="entry name" value="LATE EMBRYOGENESIS ABUNDANT (LEA) HYDROXYPROLINE-RICH GLYCOPROTEIN FAMILY"/>
    <property type="match status" value="1"/>
</dbReference>
<sequence>MHATSNNTLRIRCQKSSPQTHLSIQHLLHHKTVQKQKNNRANYPPTMAIGLPNPMKSQPPAVVRCVALVSLALIIFATVIVIIIWLAVQPKRLNYSVELGSISGYNFTNDHLITANFRFVLRTENPNNRVSFYYDKIVVKVSYEEQNLCADNVPPFYQRSGNVTRLDLNMAAKDAAVHGGAAEDLEREQESGDLDVEVKLRAKIRIKIGLLRVHRTLKVVCGPLKVPFSSSKVFKRVRCDVDTGD</sequence>
<dbReference type="OrthoDB" id="669838at2759"/>
<keyword evidence="2 5" id="KW-0812">Transmembrane</keyword>
<evidence type="ECO:0000256" key="3">
    <source>
        <dbReference type="ARBA" id="ARBA00022989"/>
    </source>
</evidence>
<comment type="caution">
    <text evidence="7">The sequence shown here is derived from an EMBL/GenBank/DDBJ whole genome shotgun (WGS) entry which is preliminary data.</text>
</comment>
<evidence type="ECO:0000259" key="6">
    <source>
        <dbReference type="Pfam" id="PF03168"/>
    </source>
</evidence>
<evidence type="ECO:0000256" key="5">
    <source>
        <dbReference type="SAM" id="Phobius"/>
    </source>
</evidence>
<keyword evidence="8" id="KW-1185">Reference proteome</keyword>
<dbReference type="GO" id="GO:0005886">
    <property type="term" value="C:plasma membrane"/>
    <property type="evidence" value="ECO:0007669"/>
    <property type="project" value="TreeGrafter"/>
</dbReference>
<dbReference type="STRING" id="429701.A0A2G9G224"/>
<proteinExistence type="predicted"/>
<evidence type="ECO:0000313" key="8">
    <source>
        <dbReference type="Proteomes" id="UP000231279"/>
    </source>
</evidence>
<accession>A0A2G9G224</accession>
<organism evidence="7 8">
    <name type="scientific">Handroanthus impetiginosus</name>
    <dbReference type="NCBI Taxonomy" id="429701"/>
    <lineage>
        <taxon>Eukaryota</taxon>
        <taxon>Viridiplantae</taxon>
        <taxon>Streptophyta</taxon>
        <taxon>Embryophyta</taxon>
        <taxon>Tracheophyta</taxon>
        <taxon>Spermatophyta</taxon>
        <taxon>Magnoliopsida</taxon>
        <taxon>eudicotyledons</taxon>
        <taxon>Gunneridae</taxon>
        <taxon>Pentapetalae</taxon>
        <taxon>asterids</taxon>
        <taxon>lamiids</taxon>
        <taxon>Lamiales</taxon>
        <taxon>Bignoniaceae</taxon>
        <taxon>Crescentiina</taxon>
        <taxon>Tabebuia alliance</taxon>
        <taxon>Handroanthus</taxon>
    </lineage>
</organism>
<dbReference type="GO" id="GO:0098542">
    <property type="term" value="P:defense response to other organism"/>
    <property type="evidence" value="ECO:0007669"/>
    <property type="project" value="InterPro"/>
</dbReference>
<dbReference type="Pfam" id="PF03168">
    <property type="entry name" value="LEA_2"/>
    <property type="match status" value="1"/>
</dbReference>
<evidence type="ECO:0000256" key="1">
    <source>
        <dbReference type="ARBA" id="ARBA00004167"/>
    </source>
</evidence>
<keyword evidence="3 5" id="KW-1133">Transmembrane helix</keyword>